<dbReference type="Gene3D" id="2.40.33.20">
    <property type="entry name" value="PK beta-barrel domain-like"/>
    <property type="match status" value="1"/>
</dbReference>
<feature type="domain" description="MOSC" evidence="1">
    <location>
        <begin position="34"/>
        <end position="171"/>
    </location>
</feature>
<evidence type="ECO:0000259" key="1">
    <source>
        <dbReference type="PROSITE" id="PS51340"/>
    </source>
</evidence>
<organism evidence="2 3">
    <name type="scientific">Branchiibius cervicis</name>
    <dbReference type="NCBI Taxonomy" id="908252"/>
    <lineage>
        <taxon>Bacteria</taxon>
        <taxon>Bacillati</taxon>
        <taxon>Actinomycetota</taxon>
        <taxon>Actinomycetes</taxon>
        <taxon>Micrococcales</taxon>
        <taxon>Dermacoccaceae</taxon>
        <taxon>Branchiibius</taxon>
    </lineage>
</organism>
<dbReference type="PANTHER" id="PTHR30212:SF2">
    <property type="entry name" value="PROTEIN YIIM"/>
    <property type="match status" value="1"/>
</dbReference>
<dbReference type="EMBL" id="JBHSWJ010000002">
    <property type="protein sequence ID" value="MFC6713274.1"/>
    <property type="molecule type" value="Genomic_DNA"/>
</dbReference>
<evidence type="ECO:0000313" key="3">
    <source>
        <dbReference type="Proteomes" id="UP001596356"/>
    </source>
</evidence>
<keyword evidence="3" id="KW-1185">Reference proteome</keyword>
<dbReference type="RefSeq" id="WP_377820908.1">
    <property type="nucleotide sequence ID" value="NZ_JBHSWJ010000002.1"/>
</dbReference>
<accession>A0ABW2AQT1</accession>
<dbReference type="SUPFAM" id="SSF50800">
    <property type="entry name" value="PK beta-barrel domain-like"/>
    <property type="match status" value="1"/>
</dbReference>
<dbReference type="Pfam" id="PF03473">
    <property type="entry name" value="MOSC"/>
    <property type="match status" value="1"/>
</dbReference>
<comment type="caution">
    <text evidence="2">The sequence shown here is derived from an EMBL/GenBank/DDBJ whole genome shotgun (WGS) entry which is preliminary data.</text>
</comment>
<protein>
    <submittedName>
        <fullName evidence="2">MOSC domain-containing protein</fullName>
    </submittedName>
</protein>
<name>A0ABW2AQT1_9MICO</name>
<proteinExistence type="predicted"/>
<dbReference type="InterPro" id="IPR052353">
    <property type="entry name" value="Benzoxazolinone_Detox_Enz"/>
</dbReference>
<dbReference type="PROSITE" id="PS51340">
    <property type="entry name" value="MOSC"/>
    <property type="match status" value="1"/>
</dbReference>
<dbReference type="InterPro" id="IPR011037">
    <property type="entry name" value="Pyrv_Knase-like_insert_dom_sf"/>
</dbReference>
<evidence type="ECO:0000313" key="2">
    <source>
        <dbReference type="EMBL" id="MFC6713274.1"/>
    </source>
</evidence>
<sequence>MLHGEILSVNLGVVTTLPGVRGRTAIDKHPARHIDVRDPGPKKGGLGSGVVDDGIGSRKHHGGYAQAVYAYALEDYDWWAAQLGRSLGPGLFGENLTTRGLDLTNALIGEEWTIGPVVLRVEVPRIPCATFAARMGEKQWVRRFTEAGRTGAYLSVQAPGRITAGDVVTVSRPSHDITLLDAFRAVTGDREQARRVLDAQVLYPSEHEYLAARA</sequence>
<dbReference type="PANTHER" id="PTHR30212">
    <property type="entry name" value="PROTEIN YIIM"/>
    <property type="match status" value="1"/>
</dbReference>
<reference evidence="3" key="1">
    <citation type="journal article" date="2019" name="Int. J. Syst. Evol. Microbiol.">
        <title>The Global Catalogue of Microorganisms (GCM) 10K type strain sequencing project: providing services to taxonomists for standard genome sequencing and annotation.</title>
        <authorList>
            <consortium name="The Broad Institute Genomics Platform"/>
            <consortium name="The Broad Institute Genome Sequencing Center for Infectious Disease"/>
            <person name="Wu L."/>
            <person name="Ma J."/>
        </authorList>
    </citation>
    <scope>NUCLEOTIDE SEQUENCE [LARGE SCALE GENOMIC DNA]</scope>
    <source>
        <strain evidence="3">NBRC 106593</strain>
    </source>
</reference>
<dbReference type="InterPro" id="IPR005302">
    <property type="entry name" value="MoCF_Sase_C"/>
</dbReference>
<gene>
    <name evidence="2" type="ORF">ACFQBT_05205</name>
</gene>
<dbReference type="Proteomes" id="UP001596356">
    <property type="component" value="Unassembled WGS sequence"/>
</dbReference>